<name>F9WVZ6_TRYVY</name>
<dbReference type="EMBL" id="CAEX01008219">
    <property type="protein sequence ID" value="CCD21761.1"/>
    <property type="molecule type" value="Genomic_DNA"/>
</dbReference>
<feature type="region of interest" description="Disordered" evidence="1">
    <location>
        <begin position="149"/>
        <end position="293"/>
    </location>
</feature>
<feature type="compositionally biased region" description="Basic and acidic residues" evidence="1">
    <location>
        <begin position="279"/>
        <end position="293"/>
    </location>
</feature>
<organism evidence="2 3">
    <name type="scientific">Trypanosoma vivax (strain Y486)</name>
    <dbReference type="NCBI Taxonomy" id="1055687"/>
    <lineage>
        <taxon>Eukaryota</taxon>
        <taxon>Discoba</taxon>
        <taxon>Euglenozoa</taxon>
        <taxon>Kinetoplastea</taxon>
        <taxon>Metakinetoplastina</taxon>
        <taxon>Trypanosomatida</taxon>
        <taxon>Trypanosomatidae</taxon>
        <taxon>Trypanosoma</taxon>
        <taxon>Duttonella</taxon>
    </lineage>
</organism>
<dbReference type="Proteomes" id="UP000009027">
    <property type="component" value="Unassembled WGS sequence"/>
</dbReference>
<feature type="compositionally biased region" description="Polar residues" evidence="1">
    <location>
        <begin position="260"/>
        <end position="275"/>
    </location>
</feature>
<evidence type="ECO:0000313" key="2">
    <source>
        <dbReference type="EMBL" id="CCD21761.1"/>
    </source>
</evidence>
<keyword evidence="2" id="KW-0418">Kinase</keyword>
<feature type="compositionally biased region" description="Polar residues" evidence="1">
    <location>
        <begin position="61"/>
        <end position="76"/>
    </location>
</feature>
<feature type="compositionally biased region" description="Polar residues" evidence="1">
    <location>
        <begin position="98"/>
        <end position="108"/>
    </location>
</feature>
<protein>
    <submittedName>
        <fullName evidence="2">Protein kinase, putative</fullName>
    </submittedName>
</protein>
<feature type="region of interest" description="Disordered" evidence="1">
    <location>
        <begin position="55"/>
        <end position="114"/>
    </location>
</feature>
<reference evidence="2 3" key="1">
    <citation type="journal article" date="2012" name="Proc. Natl. Acad. Sci. U.S.A.">
        <title>Antigenic diversity is generated by distinct evolutionary mechanisms in African trypanosome species.</title>
        <authorList>
            <person name="Jackson A.P."/>
            <person name="Berry A."/>
            <person name="Aslett M."/>
            <person name="Allison H.C."/>
            <person name="Burton P."/>
            <person name="Vavrova-Anderson J."/>
            <person name="Brown R."/>
            <person name="Browne H."/>
            <person name="Corton N."/>
            <person name="Hauser H."/>
            <person name="Gamble J."/>
            <person name="Gilderthorp R."/>
            <person name="Marcello L."/>
            <person name="McQuillan J."/>
            <person name="Otto T.D."/>
            <person name="Quail M.A."/>
            <person name="Sanders M.J."/>
            <person name="van Tonder A."/>
            <person name="Ginger M.L."/>
            <person name="Field M.C."/>
            <person name="Barry J.D."/>
            <person name="Hertz-Fowler C."/>
            <person name="Berriman M."/>
        </authorList>
    </citation>
    <scope>NUCLEOTIDE SEQUENCE</scope>
    <source>
        <strain evidence="2 3">Y486</strain>
    </source>
</reference>
<gene>
    <name evidence="2" type="ORF">TvY486_0004960</name>
</gene>
<dbReference type="AlphaFoldDB" id="F9WVZ6"/>
<proteinExistence type="predicted"/>
<dbReference type="GO" id="GO:0016301">
    <property type="term" value="F:kinase activity"/>
    <property type="evidence" value="ECO:0007669"/>
    <property type="project" value="UniProtKB-KW"/>
</dbReference>
<keyword evidence="3" id="KW-1185">Reference proteome</keyword>
<evidence type="ECO:0000313" key="3">
    <source>
        <dbReference type="Proteomes" id="UP000009027"/>
    </source>
</evidence>
<sequence length="293" mass="30570">MRFDDEINKHIGPFCFSLTEWPDGWEQQDIKVVNRPVPPKAPPLHLDGRICVSDDGLESSGKGQVSASAKSATSKQGDGAGNKGGFDMEAVFGLGTDLSPNDQQTGTHGKTHLQEQGGLLDGVAKPSQSANDAGAEKTAKADILDDLFVSTPAEPPKPSAQEAPKPNTAQSLVSDSNWRGSLFNAPQPTPPQMHADAASGLWGSGMPAAPGAGIPGGTAFGAPFAPPQQPQFPQTWYGAPAPGFGGMASQPQMQPAAPMNMTTFPAANFPPQTASMPMPKKEEKKDPFADLFA</sequence>
<accession>F9WVZ6</accession>
<keyword evidence="2" id="KW-0808">Transferase</keyword>
<feature type="compositionally biased region" description="Polar residues" evidence="1">
    <location>
        <begin position="167"/>
        <end position="179"/>
    </location>
</feature>
<evidence type="ECO:0000256" key="1">
    <source>
        <dbReference type="SAM" id="MobiDB-lite"/>
    </source>
</evidence>